<sequence>MKVRAAESRMAVIAAYRDMVNKLSSYHVTDDNIFNKVSACIELMGNYDIEIFITACNEWIEKESSMPTPKKLSLKCYDLEKRNRKKITGEPSDICEMMIIRKKSGIQLLECEEEICEKSPVNFHFNDSSTNTVKSMCSFHSGIVSNKKVGEWRSGHLNCFSTCKNPVMSYVESEIFIHKYLKSDTTTKIRMLETLDSEHQAALKKHEKNLDEENCIRSSVTSVFKSIDKF</sequence>
<dbReference type="EMBL" id="LR797389">
    <property type="protein sequence ID" value="CAB4212913.1"/>
    <property type="molecule type" value="Genomic_DNA"/>
</dbReference>
<name>A0A6J5MDJ9_9CAUD</name>
<evidence type="ECO:0000313" key="1">
    <source>
        <dbReference type="EMBL" id="CAB4144738.1"/>
    </source>
</evidence>
<reference evidence="1" key="1">
    <citation type="submission" date="2020-04" db="EMBL/GenBank/DDBJ databases">
        <authorList>
            <person name="Chiriac C."/>
            <person name="Salcher M."/>
            <person name="Ghai R."/>
            <person name="Kavagutti S V."/>
        </authorList>
    </citation>
    <scope>NUCLEOTIDE SEQUENCE</scope>
</reference>
<organism evidence="1">
    <name type="scientific">uncultured Caudovirales phage</name>
    <dbReference type="NCBI Taxonomy" id="2100421"/>
    <lineage>
        <taxon>Viruses</taxon>
        <taxon>Duplodnaviria</taxon>
        <taxon>Heunggongvirae</taxon>
        <taxon>Uroviricota</taxon>
        <taxon>Caudoviricetes</taxon>
        <taxon>Peduoviridae</taxon>
        <taxon>Maltschvirus</taxon>
        <taxon>Maltschvirus maltsch</taxon>
    </lineage>
</organism>
<dbReference type="EMBL" id="LR797029">
    <property type="protein sequence ID" value="CAB4182910.1"/>
    <property type="molecule type" value="Genomic_DNA"/>
</dbReference>
<gene>
    <name evidence="2" type="ORF">UFOVP1089_28</name>
    <name evidence="3" type="ORF">UFOVP1443_47</name>
    <name evidence="1" type="ORF">UFOVP459_57</name>
</gene>
<evidence type="ECO:0000313" key="3">
    <source>
        <dbReference type="EMBL" id="CAB4212913.1"/>
    </source>
</evidence>
<protein>
    <submittedName>
        <fullName evidence="1">Uncharacterized protein</fullName>
    </submittedName>
</protein>
<proteinExistence type="predicted"/>
<dbReference type="EMBL" id="LR796424">
    <property type="protein sequence ID" value="CAB4144738.1"/>
    <property type="molecule type" value="Genomic_DNA"/>
</dbReference>
<evidence type="ECO:0000313" key="2">
    <source>
        <dbReference type="EMBL" id="CAB4182910.1"/>
    </source>
</evidence>
<accession>A0A6J5MDJ9</accession>